<feature type="binding site" evidence="6">
    <location>
        <position position="42"/>
    </location>
    <ligand>
        <name>phosphate</name>
        <dbReference type="ChEBI" id="CHEBI:43474"/>
    </ligand>
</feature>
<evidence type="ECO:0000259" key="7">
    <source>
        <dbReference type="Pfam" id="PF01048"/>
    </source>
</evidence>
<evidence type="ECO:0000256" key="2">
    <source>
        <dbReference type="ARBA" id="ARBA00006751"/>
    </source>
</evidence>
<dbReference type="UniPathway" id="UPA00606"/>
<feature type="binding site" evidence="6">
    <location>
        <position position="128"/>
    </location>
    <ligand>
        <name>phosphate</name>
        <dbReference type="ChEBI" id="CHEBI:43474"/>
    </ligand>
</feature>
<dbReference type="GO" id="GO:0005737">
    <property type="term" value="C:cytoplasm"/>
    <property type="evidence" value="ECO:0007669"/>
    <property type="project" value="TreeGrafter"/>
</dbReference>
<dbReference type="InterPro" id="IPR011268">
    <property type="entry name" value="Purine_phosphorylase"/>
</dbReference>
<dbReference type="SUPFAM" id="SSF53167">
    <property type="entry name" value="Purine and uridine phosphorylases"/>
    <property type="match status" value="1"/>
</dbReference>
<dbReference type="Gene3D" id="3.40.50.1580">
    <property type="entry name" value="Nucleoside phosphorylase domain"/>
    <property type="match status" value="1"/>
</dbReference>
<comment type="pathway">
    <text evidence="1 5">Purine metabolism; purine nucleoside salvage.</text>
</comment>
<evidence type="ECO:0000256" key="5">
    <source>
        <dbReference type="PIRNR" id="PIRNR000477"/>
    </source>
</evidence>
<dbReference type="GO" id="GO:0009116">
    <property type="term" value="P:nucleoside metabolic process"/>
    <property type="evidence" value="ECO:0007669"/>
    <property type="project" value="InterPro"/>
</dbReference>
<dbReference type="GO" id="GO:0004731">
    <property type="term" value="F:purine-nucleoside phosphorylase activity"/>
    <property type="evidence" value="ECO:0007669"/>
    <property type="project" value="UniProtKB-EC"/>
</dbReference>
<comment type="function">
    <text evidence="5">The purine nucleoside phosphorylases catalyze the phosphorolytic breakdown of the N-glycosidic bond in the beta-(deoxy)ribonucleoside molecules, with the formation of the corresponding free purine bases and pentose-1-phosphate.</text>
</comment>
<dbReference type="EMBL" id="ML143406">
    <property type="protein sequence ID" value="TBU30353.1"/>
    <property type="molecule type" value="Genomic_DNA"/>
</dbReference>
<evidence type="ECO:0000313" key="9">
    <source>
        <dbReference type="EMBL" id="TBU52282.1"/>
    </source>
</evidence>
<gene>
    <name evidence="9" type="ORF">BD310DRAFT_940574</name>
    <name evidence="8" type="ORF">BD311DRAFT_776878</name>
</gene>
<evidence type="ECO:0000313" key="8">
    <source>
        <dbReference type="EMBL" id="TBU30353.1"/>
    </source>
</evidence>
<feature type="binding site" evidence="6">
    <location>
        <position position="233"/>
    </location>
    <ligand>
        <name>phosphate</name>
        <dbReference type="ChEBI" id="CHEBI:43474"/>
    </ligand>
</feature>
<evidence type="ECO:0000256" key="1">
    <source>
        <dbReference type="ARBA" id="ARBA00005058"/>
    </source>
</evidence>
<keyword evidence="10" id="KW-1185">Reference proteome</keyword>
<dbReference type="EMBL" id="ML145258">
    <property type="protein sequence ID" value="TBU52282.1"/>
    <property type="molecule type" value="Genomic_DNA"/>
</dbReference>
<evidence type="ECO:0000256" key="4">
    <source>
        <dbReference type="ARBA" id="ARBA00022679"/>
    </source>
</evidence>
<organism evidence="8">
    <name type="scientific">Dichomitus squalens</name>
    <dbReference type="NCBI Taxonomy" id="114155"/>
    <lineage>
        <taxon>Eukaryota</taxon>
        <taxon>Fungi</taxon>
        <taxon>Dikarya</taxon>
        <taxon>Basidiomycota</taxon>
        <taxon>Agaricomycotina</taxon>
        <taxon>Agaricomycetes</taxon>
        <taxon>Polyporales</taxon>
        <taxon>Polyporaceae</taxon>
        <taxon>Dichomitus</taxon>
    </lineage>
</organism>
<keyword evidence="3 5" id="KW-0328">Glycosyltransferase</keyword>
<protein>
    <recommendedName>
        <fullName evidence="5">Purine nucleoside phosphorylase</fullName>
        <ecNumber evidence="5">2.4.2.1</ecNumber>
    </recommendedName>
    <alternativeName>
        <fullName evidence="5">Inosine-guanosine phosphorylase</fullName>
    </alternativeName>
</protein>
<dbReference type="OrthoDB" id="10261782at2759"/>
<feature type="domain" description="Nucleoside phosphorylase" evidence="7">
    <location>
        <begin position="36"/>
        <end position="275"/>
    </location>
</feature>
<reference evidence="8 10" key="1">
    <citation type="submission" date="2019-01" db="EMBL/GenBank/DDBJ databases">
        <title>Draft genome sequences of three monokaryotic isolates of the white-rot basidiomycete fungus Dichomitus squalens.</title>
        <authorList>
            <consortium name="DOE Joint Genome Institute"/>
            <person name="Lopez S.C."/>
            <person name="Andreopoulos B."/>
            <person name="Pangilinan J."/>
            <person name="Lipzen A."/>
            <person name="Riley R."/>
            <person name="Ahrendt S."/>
            <person name="Ng V."/>
            <person name="Barry K."/>
            <person name="Daum C."/>
            <person name="Grigoriev I.V."/>
            <person name="Hilden K.S."/>
            <person name="Makela M.R."/>
            <person name="de Vries R.P."/>
        </authorList>
    </citation>
    <scope>NUCLEOTIDE SEQUENCE [LARGE SCALE GENOMIC DNA]</scope>
    <source>
        <strain evidence="9 10">CBS 464.89</strain>
        <strain evidence="8">OM18370.1</strain>
    </source>
</reference>
<dbReference type="InterPro" id="IPR000845">
    <property type="entry name" value="Nucleoside_phosphorylase_d"/>
</dbReference>
<dbReference type="STRING" id="114155.A0A4V2K0V3"/>
<dbReference type="PIRSF" id="PIRSF000477">
    <property type="entry name" value="PurNPase"/>
    <property type="match status" value="1"/>
</dbReference>
<dbReference type="Proteomes" id="UP000292957">
    <property type="component" value="Unassembled WGS sequence"/>
</dbReference>
<feature type="binding site" evidence="6">
    <location>
        <position position="256"/>
    </location>
    <ligand>
        <name>a purine D-ribonucleoside</name>
        <dbReference type="ChEBI" id="CHEBI:142355"/>
    </ligand>
</feature>
<feature type="binding site" evidence="6">
    <location>
        <position position="73"/>
    </location>
    <ligand>
        <name>phosphate</name>
        <dbReference type="ChEBI" id="CHEBI:43474"/>
    </ligand>
</feature>
<name>A0A4V2K0V3_9APHY</name>
<dbReference type="Proteomes" id="UP000292082">
    <property type="component" value="Unassembled WGS sequence"/>
</dbReference>
<dbReference type="NCBIfam" id="TIGR01697">
    <property type="entry name" value="PNPH-PUNA-XAPA"/>
    <property type="match status" value="1"/>
</dbReference>
<feature type="binding site" evidence="6">
    <location>
        <begin position="96"/>
        <end position="98"/>
    </location>
    <ligand>
        <name>phosphate</name>
        <dbReference type="ChEBI" id="CHEBI:43474"/>
    </ligand>
</feature>
<proteinExistence type="inferred from homology"/>
<dbReference type="AlphaFoldDB" id="A0A4V2K0V3"/>
<dbReference type="EC" id="2.4.2.1" evidence="5"/>
<evidence type="ECO:0000256" key="6">
    <source>
        <dbReference type="PIRSR" id="PIRSR000477-2"/>
    </source>
</evidence>
<keyword evidence="4 5" id="KW-0808">Transferase</keyword>
<accession>A0A4V2K0V3</accession>
<dbReference type="PANTHER" id="PTHR11904:SF9">
    <property type="entry name" value="PURINE NUCLEOSIDE PHOSPHORYLASE-RELATED"/>
    <property type="match status" value="1"/>
</dbReference>
<dbReference type="Pfam" id="PF01048">
    <property type="entry name" value="PNP_UDP_1"/>
    <property type="match status" value="1"/>
</dbReference>
<dbReference type="CDD" id="cd09009">
    <property type="entry name" value="PNP-EcPNPII_like"/>
    <property type="match status" value="1"/>
</dbReference>
<evidence type="ECO:0000313" key="10">
    <source>
        <dbReference type="Proteomes" id="UP000292082"/>
    </source>
</evidence>
<dbReference type="InterPro" id="IPR035994">
    <property type="entry name" value="Nucleoside_phosphorylase_sf"/>
</dbReference>
<dbReference type="PANTHER" id="PTHR11904">
    <property type="entry name" value="METHYLTHIOADENOSINE/PURINE NUCLEOSIDE PHOSPHORYLASE"/>
    <property type="match status" value="1"/>
</dbReference>
<dbReference type="NCBIfam" id="NF006054">
    <property type="entry name" value="PRK08202.1"/>
    <property type="match status" value="1"/>
</dbReference>
<sequence length="327" mass="34942">MPLPDSEQSRSDALPFEQTLATLHSLLPEKLRRPHVGIVCGSGLHTLAAAIRDVVEVPYATLPGFGKSTVPGHKSSLAFGLIGPGEGVPVVAMLGRLHPYEGHKLSAVVYPIRVMARLGIRNLIITNAAGALNPDIDVGTIVVIQDHLAFPNLTGMNPLLGPQLDPKYPRFLALSSAYSVSLRRYAFLAAHKLQLGLDALAEGVYAWVSGPTYETPAEGRMLRNAGADVVGMSTIPEVVAGKEEGLEVLVLSLVTNKVVIPTRYRSIREEVEAELAGKPVVRQDEPQVSHEEVLLIGKQKAEVMKSLVEKIVELIASEPSSASPASA</sequence>
<evidence type="ECO:0000256" key="3">
    <source>
        <dbReference type="ARBA" id="ARBA00022676"/>
    </source>
</evidence>
<feature type="binding site" evidence="6">
    <location>
        <position position="214"/>
    </location>
    <ligand>
        <name>a purine D-ribonucleoside</name>
        <dbReference type="ChEBI" id="CHEBI:142355"/>
    </ligand>
</feature>
<comment type="similarity">
    <text evidence="2 5">Belongs to the PNP/MTAP phosphorylase family.</text>
</comment>